<dbReference type="InterPro" id="IPR021747">
    <property type="entry name" value="DUF3313"/>
</dbReference>
<comment type="caution">
    <text evidence="2">The sequence shown here is derived from an EMBL/GenBank/DDBJ whole genome shotgun (WGS) entry which is preliminary data.</text>
</comment>
<dbReference type="Pfam" id="PF11769">
    <property type="entry name" value="DUF3313"/>
    <property type="match status" value="1"/>
</dbReference>
<dbReference type="EMBL" id="SAWY01000036">
    <property type="protein sequence ID" value="TPH13480.1"/>
    <property type="molecule type" value="Genomic_DNA"/>
</dbReference>
<dbReference type="AlphaFoldDB" id="A0A502KP05"/>
<reference evidence="2 3" key="1">
    <citation type="submission" date="2019-01" db="EMBL/GenBank/DDBJ databases">
        <title>Litorilituus lipolytica sp. nov., isolated from intertidal sand of the Yellow Sea in China.</title>
        <authorList>
            <person name="Liu A."/>
        </authorList>
    </citation>
    <scope>NUCLEOTIDE SEQUENCE [LARGE SCALE GENOMIC DNA]</scope>
    <source>
        <strain evidence="2 3">RZ04</strain>
    </source>
</reference>
<protein>
    <submittedName>
        <fullName evidence="2">DUF3313 domain-containing protein</fullName>
    </submittedName>
</protein>
<dbReference type="OrthoDB" id="7513489at2"/>
<gene>
    <name evidence="2" type="ORF">EPA86_14935</name>
</gene>
<name>A0A502KP05_9GAMM</name>
<proteinExistence type="predicted"/>
<evidence type="ECO:0000313" key="2">
    <source>
        <dbReference type="EMBL" id="TPH13480.1"/>
    </source>
</evidence>
<feature type="signal peptide" evidence="1">
    <location>
        <begin position="1"/>
        <end position="30"/>
    </location>
</feature>
<keyword evidence="3" id="KW-1185">Reference proteome</keyword>
<dbReference type="RefSeq" id="WP_140605021.1">
    <property type="nucleotide sequence ID" value="NZ_SAWY01000036.1"/>
</dbReference>
<evidence type="ECO:0000313" key="3">
    <source>
        <dbReference type="Proteomes" id="UP000315303"/>
    </source>
</evidence>
<dbReference type="Proteomes" id="UP000315303">
    <property type="component" value="Unassembled WGS sequence"/>
</dbReference>
<organism evidence="2 3">
    <name type="scientific">Litorilituus lipolyticus</name>
    <dbReference type="NCBI Taxonomy" id="2491017"/>
    <lineage>
        <taxon>Bacteria</taxon>
        <taxon>Pseudomonadati</taxon>
        <taxon>Pseudomonadota</taxon>
        <taxon>Gammaproteobacteria</taxon>
        <taxon>Alteromonadales</taxon>
        <taxon>Colwelliaceae</taxon>
        <taxon>Litorilituus</taxon>
    </lineage>
</organism>
<feature type="chain" id="PRO_5021266602" evidence="1">
    <location>
        <begin position="31"/>
        <end position="227"/>
    </location>
</feature>
<dbReference type="PROSITE" id="PS51257">
    <property type="entry name" value="PROKAR_LIPOPROTEIN"/>
    <property type="match status" value="1"/>
</dbReference>
<evidence type="ECO:0000256" key="1">
    <source>
        <dbReference type="SAM" id="SignalP"/>
    </source>
</evidence>
<keyword evidence="1" id="KW-0732">Signal</keyword>
<accession>A0A502KP05</accession>
<sequence length="227" mass="25275">MNRIHPLKSFAIILCASLAIGCSSTNPSNAPQVSEDGLNLKLSTRSTIAYKKSGVDFSTYNQVQIMPSTVAFKQNWMRNYNRSTASISTRVKDSDVIRIKQSMATMLDEIFIEEFNKGTGYSVVSEPSANTLLIKPSIIDLDVNAPDLSTASRTRTYTQDSGEATLFLEIYDSVSGEILARVIDAQGGRDNGFYQWSTRVSNRADARRIIRGWAQKLRTKFDEAHTK</sequence>